<dbReference type="EMBL" id="JAWWNJ010000075">
    <property type="protein sequence ID" value="KAK7006667.1"/>
    <property type="molecule type" value="Genomic_DNA"/>
</dbReference>
<protein>
    <submittedName>
        <fullName evidence="3">Uncharacterized protein</fullName>
    </submittedName>
</protein>
<feature type="region of interest" description="Disordered" evidence="1">
    <location>
        <begin position="73"/>
        <end position="139"/>
    </location>
</feature>
<organism evidence="3 5">
    <name type="scientific">Favolaschia claudopus</name>
    <dbReference type="NCBI Taxonomy" id="2862362"/>
    <lineage>
        <taxon>Eukaryota</taxon>
        <taxon>Fungi</taxon>
        <taxon>Dikarya</taxon>
        <taxon>Basidiomycota</taxon>
        <taxon>Agaricomycotina</taxon>
        <taxon>Agaricomycetes</taxon>
        <taxon>Agaricomycetidae</taxon>
        <taxon>Agaricales</taxon>
        <taxon>Marasmiineae</taxon>
        <taxon>Mycenaceae</taxon>
        <taxon>Favolaschia</taxon>
    </lineage>
</organism>
<dbReference type="EMBL" id="JAWWNJ010000165">
    <property type="protein sequence ID" value="KAK6977779.1"/>
    <property type="molecule type" value="Genomic_DNA"/>
</dbReference>
<dbReference type="AlphaFoldDB" id="A0AAV9ZC68"/>
<dbReference type="Proteomes" id="UP001362999">
    <property type="component" value="Unassembled WGS sequence"/>
</dbReference>
<evidence type="ECO:0000256" key="1">
    <source>
        <dbReference type="SAM" id="MobiDB-lite"/>
    </source>
</evidence>
<evidence type="ECO:0000313" key="3">
    <source>
        <dbReference type="EMBL" id="KAK6977779.1"/>
    </source>
</evidence>
<evidence type="ECO:0000313" key="2">
    <source>
        <dbReference type="EMBL" id="KAK6977776.1"/>
    </source>
</evidence>
<name>A0AAV9ZC68_9AGAR</name>
<proteinExistence type="predicted"/>
<evidence type="ECO:0000313" key="4">
    <source>
        <dbReference type="EMBL" id="KAK7006667.1"/>
    </source>
</evidence>
<accession>A0AAV9ZC68</accession>
<gene>
    <name evidence="4" type="ORF">R3P38DRAFT_2793764</name>
    <name evidence="2" type="ORF">R3P38DRAFT_2809867</name>
    <name evidence="3" type="ORF">R3P38DRAFT_2809870</name>
</gene>
<keyword evidence="5" id="KW-1185">Reference proteome</keyword>
<comment type="caution">
    <text evidence="3">The sequence shown here is derived from an EMBL/GenBank/DDBJ whole genome shotgun (WGS) entry which is preliminary data.</text>
</comment>
<dbReference type="EMBL" id="JAWWNJ010000165">
    <property type="protein sequence ID" value="KAK6977776.1"/>
    <property type="molecule type" value="Genomic_DNA"/>
</dbReference>
<sequence>MGNFVYNDDPSANKLERDKVNGNAHLVRRNLKLRYLIAFLTLIVPTVHQTLNGAAEETGPGGAVTKPGVRVIQESGQSEQLDSGDRESNEPEAEGTCTFTLAGSAITEYEGMNDSPRRWRQACRAYGQAQRAPSSTADD</sequence>
<reference evidence="3 5" key="1">
    <citation type="journal article" date="2024" name="J Genomics">
        <title>Draft genome sequencing and assembly of Favolaschia claudopus CIRM-BRFM 2984 isolated from oak limbs.</title>
        <authorList>
            <person name="Navarro D."/>
            <person name="Drula E."/>
            <person name="Chaduli D."/>
            <person name="Cazenave R."/>
            <person name="Ahrendt S."/>
            <person name="Wang J."/>
            <person name="Lipzen A."/>
            <person name="Daum C."/>
            <person name="Barry K."/>
            <person name="Grigoriev I.V."/>
            <person name="Favel A."/>
            <person name="Rosso M.N."/>
            <person name="Martin F."/>
        </authorList>
    </citation>
    <scope>NUCLEOTIDE SEQUENCE [LARGE SCALE GENOMIC DNA]</scope>
    <source>
        <strain evidence="3 5">CIRM-BRFM 2984</strain>
    </source>
</reference>
<evidence type="ECO:0000313" key="5">
    <source>
        <dbReference type="Proteomes" id="UP001362999"/>
    </source>
</evidence>